<accession>A0A239PUJ4</accession>
<gene>
    <name evidence="4" type="ORF">SAMN05444959_106154</name>
</gene>
<evidence type="ECO:0000259" key="3">
    <source>
        <dbReference type="Pfam" id="PF19305"/>
    </source>
</evidence>
<dbReference type="Pfam" id="PF03972">
    <property type="entry name" value="MmgE_PrpD_N"/>
    <property type="match status" value="1"/>
</dbReference>
<organism evidence="4 5">
    <name type="scientific">Paracoccus seriniphilus</name>
    <dbReference type="NCBI Taxonomy" id="184748"/>
    <lineage>
        <taxon>Bacteria</taxon>
        <taxon>Pseudomonadati</taxon>
        <taxon>Pseudomonadota</taxon>
        <taxon>Alphaproteobacteria</taxon>
        <taxon>Rhodobacterales</taxon>
        <taxon>Paracoccaceae</taxon>
        <taxon>Paracoccus</taxon>
    </lineage>
</organism>
<feature type="domain" description="MmgE/PrpD N-terminal" evidence="2">
    <location>
        <begin position="8"/>
        <end position="246"/>
    </location>
</feature>
<evidence type="ECO:0000256" key="1">
    <source>
        <dbReference type="ARBA" id="ARBA00006174"/>
    </source>
</evidence>
<dbReference type="PANTHER" id="PTHR16943:SF8">
    <property type="entry name" value="2-METHYLCITRATE DEHYDRATASE"/>
    <property type="match status" value="1"/>
</dbReference>
<comment type="similarity">
    <text evidence="1">Belongs to the PrpD family.</text>
</comment>
<sequence length="451" mass="47478">MSQSTLPKLANLVSGTRFSDFDAATRHKAKLHVLDTLGVALAGAASVETTTAMAAFAPISGGPSKIWALGMSSDPRSAALLNGISAHAFELDDSGGCDHSGAVVLPAVLASAPTVRHPVSGADLLHSVLIGYEVARRVLEASGGYETHNGLGWHSTGTCGPFGAAAAVAVLKGLDEPALAMALAIAGSTAGGTWAFIHDGSQNKKLHSGRAAEGGLMAAQLAAAGFTGPVSLFEDVWGGFFPTFTRDAGQPDKLVSDWGGFWRLNRCSIKPHATCRGTHSAIDALDLILSREKLRPEDVARIEVRISGFQHGMCGGTRLGSRAEAQMSLPYAMAARLEYGTVGLDQLETPAWSSPRIAQWLARFDMQIDAEMADEDEPAITVVTTGNVRHHATVPFPLGAPQNPLGDDRIIAKFEALCQRVMSRDRTEALRDFVLELDDAADIAPLLELLG</sequence>
<feature type="domain" description="MmgE/PrpD C-terminal" evidence="3">
    <location>
        <begin position="272"/>
        <end position="438"/>
    </location>
</feature>
<dbReference type="RefSeq" id="WP_089344336.1">
    <property type="nucleotide sequence ID" value="NZ_CP067130.1"/>
</dbReference>
<dbReference type="PANTHER" id="PTHR16943">
    <property type="entry name" value="2-METHYLCITRATE DEHYDRATASE-RELATED"/>
    <property type="match status" value="1"/>
</dbReference>
<evidence type="ECO:0000313" key="5">
    <source>
        <dbReference type="Proteomes" id="UP000198307"/>
    </source>
</evidence>
<dbReference type="OrthoDB" id="9795089at2"/>
<proteinExistence type="inferred from homology"/>
<name>A0A239PUJ4_9RHOB</name>
<evidence type="ECO:0000259" key="2">
    <source>
        <dbReference type="Pfam" id="PF03972"/>
    </source>
</evidence>
<dbReference type="Gene3D" id="1.10.4100.10">
    <property type="entry name" value="2-methylcitrate dehydratase PrpD"/>
    <property type="match status" value="1"/>
</dbReference>
<dbReference type="Gene3D" id="3.30.1330.120">
    <property type="entry name" value="2-methylcitrate dehydratase PrpD"/>
    <property type="match status" value="1"/>
</dbReference>
<protein>
    <submittedName>
        <fullName evidence="4">2-methylcitrate dehydratase PrpD</fullName>
    </submittedName>
</protein>
<dbReference type="InterPro" id="IPR042183">
    <property type="entry name" value="MmgE/PrpD_sf_1"/>
</dbReference>
<dbReference type="Proteomes" id="UP000198307">
    <property type="component" value="Unassembled WGS sequence"/>
</dbReference>
<dbReference type="InterPro" id="IPR036148">
    <property type="entry name" value="MmgE/PrpD_sf"/>
</dbReference>
<dbReference type="EMBL" id="FZQB01000006">
    <property type="protein sequence ID" value="SNT73974.1"/>
    <property type="molecule type" value="Genomic_DNA"/>
</dbReference>
<dbReference type="InterPro" id="IPR045336">
    <property type="entry name" value="MmgE_PrpD_N"/>
</dbReference>
<dbReference type="InterPro" id="IPR042188">
    <property type="entry name" value="MmgE/PrpD_sf_2"/>
</dbReference>
<dbReference type="SUPFAM" id="SSF103378">
    <property type="entry name" value="2-methylcitrate dehydratase PrpD"/>
    <property type="match status" value="1"/>
</dbReference>
<dbReference type="GO" id="GO:0016829">
    <property type="term" value="F:lyase activity"/>
    <property type="evidence" value="ECO:0007669"/>
    <property type="project" value="InterPro"/>
</dbReference>
<dbReference type="AlphaFoldDB" id="A0A239PUJ4"/>
<evidence type="ECO:0000313" key="4">
    <source>
        <dbReference type="EMBL" id="SNT73974.1"/>
    </source>
</evidence>
<keyword evidence="5" id="KW-1185">Reference proteome</keyword>
<dbReference type="Pfam" id="PF19305">
    <property type="entry name" value="MmgE_PrpD_C"/>
    <property type="match status" value="1"/>
</dbReference>
<dbReference type="InterPro" id="IPR045337">
    <property type="entry name" value="MmgE_PrpD_C"/>
</dbReference>
<reference evidence="4 5" key="1">
    <citation type="submission" date="2017-07" db="EMBL/GenBank/DDBJ databases">
        <authorList>
            <person name="Sun Z.S."/>
            <person name="Albrecht U."/>
            <person name="Echele G."/>
            <person name="Lee C.C."/>
        </authorList>
    </citation>
    <scope>NUCLEOTIDE SEQUENCE [LARGE SCALE GENOMIC DNA]</scope>
    <source>
        <strain evidence="4 5">DSM 14827</strain>
    </source>
</reference>
<dbReference type="InterPro" id="IPR005656">
    <property type="entry name" value="MmgE_PrpD"/>
</dbReference>